<keyword evidence="1" id="KW-0812">Transmembrane</keyword>
<organism evidence="2 3">
    <name type="scientific">Ceratodon purpureus</name>
    <name type="common">Fire moss</name>
    <name type="synonym">Dicranum purpureum</name>
    <dbReference type="NCBI Taxonomy" id="3225"/>
    <lineage>
        <taxon>Eukaryota</taxon>
        <taxon>Viridiplantae</taxon>
        <taxon>Streptophyta</taxon>
        <taxon>Embryophyta</taxon>
        <taxon>Bryophyta</taxon>
        <taxon>Bryophytina</taxon>
        <taxon>Bryopsida</taxon>
        <taxon>Dicranidae</taxon>
        <taxon>Pseudoditrichales</taxon>
        <taxon>Ditrichaceae</taxon>
        <taxon>Ceratodon</taxon>
    </lineage>
</organism>
<protein>
    <submittedName>
        <fullName evidence="2">Uncharacterized protein</fullName>
    </submittedName>
</protein>
<evidence type="ECO:0000256" key="1">
    <source>
        <dbReference type="SAM" id="Phobius"/>
    </source>
</evidence>
<comment type="caution">
    <text evidence="2">The sequence shown here is derived from an EMBL/GenBank/DDBJ whole genome shotgun (WGS) entry which is preliminary data.</text>
</comment>
<keyword evidence="3" id="KW-1185">Reference proteome</keyword>
<reference evidence="2" key="1">
    <citation type="submission" date="2020-06" db="EMBL/GenBank/DDBJ databases">
        <title>WGS assembly of Ceratodon purpureus strain R40.</title>
        <authorList>
            <person name="Carey S.B."/>
            <person name="Jenkins J."/>
            <person name="Shu S."/>
            <person name="Lovell J.T."/>
            <person name="Sreedasyam A."/>
            <person name="Maumus F."/>
            <person name="Tiley G.P."/>
            <person name="Fernandez-Pozo N."/>
            <person name="Barry K."/>
            <person name="Chen C."/>
            <person name="Wang M."/>
            <person name="Lipzen A."/>
            <person name="Daum C."/>
            <person name="Saski C.A."/>
            <person name="Payton A.C."/>
            <person name="Mcbreen J.C."/>
            <person name="Conrad R.E."/>
            <person name="Kollar L.M."/>
            <person name="Olsson S."/>
            <person name="Huttunen S."/>
            <person name="Landis J.B."/>
            <person name="Wickett N.J."/>
            <person name="Johnson M.G."/>
            <person name="Rensing S.A."/>
            <person name="Grimwood J."/>
            <person name="Schmutz J."/>
            <person name="Mcdaniel S.F."/>
        </authorList>
    </citation>
    <scope>NUCLEOTIDE SEQUENCE</scope>
    <source>
        <strain evidence="2">R40</strain>
    </source>
</reference>
<name>A0A8T0IGG4_CERPU</name>
<dbReference type="Proteomes" id="UP000822688">
    <property type="component" value="Chromosome 3"/>
</dbReference>
<dbReference type="AlphaFoldDB" id="A0A8T0IGG4"/>
<evidence type="ECO:0000313" key="3">
    <source>
        <dbReference type="Proteomes" id="UP000822688"/>
    </source>
</evidence>
<feature type="transmembrane region" description="Helical" evidence="1">
    <location>
        <begin position="36"/>
        <end position="58"/>
    </location>
</feature>
<sequence length="163" mass="18036">MARIASHAVNLIGRELEGDGWANLWLVRTLLEPSCLILAFVCWVSLILVVWCLGFLLYKSSQQGDEGNSSWSQPVPCVTSSWPYVYSVLLQIFKCARINSGQLPNSHCNIRARTVTTSSFTYLLRPLLTYSGRFFPDINSASLLCEGGDREVALLRGAGGLLH</sequence>
<evidence type="ECO:0000313" key="2">
    <source>
        <dbReference type="EMBL" id="KAG0582442.1"/>
    </source>
</evidence>
<proteinExistence type="predicted"/>
<accession>A0A8T0IGG4</accession>
<keyword evidence="1" id="KW-0472">Membrane</keyword>
<dbReference type="EMBL" id="CM026423">
    <property type="protein sequence ID" value="KAG0582442.1"/>
    <property type="molecule type" value="Genomic_DNA"/>
</dbReference>
<gene>
    <name evidence="2" type="ORF">KC19_3G060100</name>
</gene>
<keyword evidence="1" id="KW-1133">Transmembrane helix</keyword>